<dbReference type="SUPFAM" id="SSF52540">
    <property type="entry name" value="P-loop containing nucleoside triphosphate hydrolases"/>
    <property type="match status" value="1"/>
</dbReference>
<keyword evidence="2" id="KW-0547">Nucleotide-binding</keyword>
<name>A0AA51UAL5_EUGGR</name>
<dbReference type="InterPro" id="IPR011545">
    <property type="entry name" value="DEAD/DEAH_box_helicase_dom"/>
</dbReference>
<reference evidence="9" key="1">
    <citation type="journal article" date="2023" name="Acta Biochim. Biophys. Sin.">
        <title>Transcriptomic and genomic identification of spliceosomal genes from Euglena gracilis.</title>
        <authorList>
            <person name="Gao P."/>
            <person name="Zhong Y."/>
            <person name="Sun C."/>
        </authorList>
    </citation>
    <scope>NUCLEOTIDE SEQUENCE</scope>
</reference>
<feature type="region of interest" description="Disordered" evidence="6">
    <location>
        <begin position="66"/>
        <end position="110"/>
    </location>
</feature>
<evidence type="ECO:0000256" key="5">
    <source>
        <dbReference type="ARBA" id="ARBA00022840"/>
    </source>
</evidence>
<dbReference type="SMART" id="SM00490">
    <property type="entry name" value="HELICc"/>
    <property type="match status" value="1"/>
</dbReference>
<evidence type="ECO:0000256" key="4">
    <source>
        <dbReference type="ARBA" id="ARBA00022806"/>
    </source>
</evidence>
<dbReference type="GO" id="GO:0005524">
    <property type="term" value="F:ATP binding"/>
    <property type="evidence" value="ECO:0007669"/>
    <property type="project" value="UniProtKB-KW"/>
</dbReference>
<feature type="compositionally biased region" description="Pro residues" evidence="6">
    <location>
        <begin position="663"/>
        <end position="681"/>
    </location>
</feature>
<evidence type="ECO:0000259" key="7">
    <source>
        <dbReference type="PROSITE" id="PS51192"/>
    </source>
</evidence>
<dbReference type="SMART" id="SM00487">
    <property type="entry name" value="DEXDc"/>
    <property type="match status" value="1"/>
</dbReference>
<dbReference type="InterPro" id="IPR001650">
    <property type="entry name" value="Helicase_C-like"/>
</dbReference>
<proteinExistence type="evidence at transcript level"/>
<feature type="compositionally biased region" description="Polar residues" evidence="6">
    <location>
        <begin position="597"/>
        <end position="615"/>
    </location>
</feature>
<dbReference type="Pfam" id="PF00271">
    <property type="entry name" value="Helicase_C"/>
    <property type="match status" value="1"/>
</dbReference>
<evidence type="ECO:0000256" key="6">
    <source>
        <dbReference type="SAM" id="MobiDB-lite"/>
    </source>
</evidence>
<dbReference type="PANTHER" id="PTHR47958">
    <property type="entry name" value="ATP-DEPENDENT RNA HELICASE DBP3"/>
    <property type="match status" value="1"/>
</dbReference>
<evidence type="ECO:0000256" key="1">
    <source>
        <dbReference type="ARBA" id="ARBA00012552"/>
    </source>
</evidence>
<dbReference type="Pfam" id="PF00536">
    <property type="entry name" value="SAM_1"/>
    <property type="match status" value="1"/>
</dbReference>
<feature type="domain" description="Helicase ATP-binding" evidence="7">
    <location>
        <begin position="210"/>
        <end position="394"/>
    </location>
</feature>
<feature type="compositionally biased region" description="Basic and acidic residues" evidence="6">
    <location>
        <begin position="708"/>
        <end position="717"/>
    </location>
</feature>
<dbReference type="GO" id="GO:0003676">
    <property type="term" value="F:nucleic acid binding"/>
    <property type="evidence" value="ECO:0007669"/>
    <property type="project" value="InterPro"/>
</dbReference>
<evidence type="ECO:0000256" key="2">
    <source>
        <dbReference type="ARBA" id="ARBA00022741"/>
    </source>
</evidence>
<dbReference type="Pfam" id="PF00270">
    <property type="entry name" value="DEAD"/>
    <property type="match status" value="1"/>
</dbReference>
<dbReference type="EC" id="3.6.4.13" evidence="1"/>
<evidence type="ECO:0000256" key="3">
    <source>
        <dbReference type="ARBA" id="ARBA00022801"/>
    </source>
</evidence>
<dbReference type="Gene3D" id="3.40.50.300">
    <property type="entry name" value="P-loop containing nucleotide triphosphate hydrolases"/>
    <property type="match status" value="2"/>
</dbReference>
<feature type="compositionally biased region" description="Low complexity" evidence="6">
    <location>
        <begin position="682"/>
        <end position="698"/>
    </location>
</feature>
<protein>
    <recommendedName>
        <fullName evidence="1">RNA helicase</fullName>
        <ecNumber evidence="1">3.6.4.13</ecNumber>
    </recommendedName>
</protein>
<dbReference type="InterPro" id="IPR027417">
    <property type="entry name" value="P-loop_NTPase"/>
</dbReference>
<dbReference type="EMBL" id="OQ397616">
    <property type="protein sequence ID" value="WMV69948.1"/>
    <property type="molecule type" value="mRNA"/>
</dbReference>
<keyword evidence="5" id="KW-0067">ATP-binding</keyword>
<dbReference type="GO" id="GO:0016787">
    <property type="term" value="F:hydrolase activity"/>
    <property type="evidence" value="ECO:0007669"/>
    <property type="project" value="UniProtKB-KW"/>
</dbReference>
<keyword evidence="4 9" id="KW-0347">Helicase</keyword>
<dbReference type="PROSITE" id="PS51194">
    <property type="entry name" value="HELICASE_CTER"/>
    <property type="match status" value="1"/>
</dbReference>
<dbReference type="InterPro" id="IPR044742">
    <property type="entry name" value="DEAD/DEAH_RhlB"/>
</dbReference>
<feature type="region of interest" description="Disordered" evidence="6">
    <location>
        <begin position="577"/>
        <end position="717"/>
    </location>
</feature>
<dbReference type="GO" id="GO:0003724">
    <property type="term" value="F:RNA helicase activity"/>
    <property type="evidence" value="ECO:0007669"/>
    <property type="project" value="UniProtKB-EC"/>
</dbReference>
<evidence type="ECO:0000259" key="8">
    <source>
        <dbReference type="PROSITE" id="PS51194"/>
    </source>
</evidence>
<dbReference type="InterPro" id="IPR001660">
    <property type="entry name" value="SAM"/>
</dbReference>
<accession>A0AA51UAL5</accession>
<dbReference type="SUPFAM" id="SSF47769">
    <property type="entry name" value="SAM/Pointed domain"/>
    <property type="match status" value="1"/>
</dbReference>
<dbReference type="InterPro" id="IPR014001">
    <property type="entry name" value="Helicase_ATP-bd"/>
</dbReference>
<dbReference type="InterPro" id="IPR013761">
    <property type="entry name" value="SAM/pointed_sf"/>
</dbReference>
<dbReference type="CDD" id="cd18787">
    <property type="entry name" value="SF2_C_DEAD"/>
    <property type="match status" value="1"/>
</dbReference>
<gene>
    <name evidence="9" type="primary">DDX3C</name>
</gene>
<feature type="domain" description="Helicase C-terminal" evidence="8">
    <location>
        <begin position="419"/>
        <end position="568"/>
    </location>
</feature>
<dbReference type="CDD" id="cd00268">
    <property type="entry name" value="DEADc"/>
    <property type="match status" value="1"/>
</dbReference>
<dbReference type="AlphaFoldDB" id="A0AA51UAL5"/>
<sequence>MEDPTSEVAILLDHLGLTDYAPCFAENEIHDIETLLLLTESDLKEIFPQIGARRKLLIWMQNERATPTQPRAHSGASPVEQSQANQPPPPQSVTAAAQPVYPPRTAPPAKFSTSWREIQTKYFSRMNNKGPQPTSVRKEPTIQELFGLQQAVDEHSMREMHQKFKVQVHGRDPPQAKGSFKELLVTAYKIQKNIEACNFTQPTPIQQYAIACCRDGRDLIGMSQTGTGKTAAFLLPILSTLDVILQTLGREQLAGGSGLILSPTRELAAQTYDECRKFADGTQITMALLVGGEPMKGQIDKMQQGALLWHATPARLADLLIRTGNFNLQTVRYLVLDEADQLLQNNGHSATITLLLSNFNIPPPGKKQTLVFAATLHEKLIEFAQTLLYDEILVRTEHTAPLNIRHNVILCPRKDKPSQLLRILRSLPRDAQVLIFVNSAATVDHLQRFLEPNVPPGYHVGGISAGRVPAERHSVIEQFKKRDVQYLIGTDILARGLDFPDLGFVVCYDLPSNIPEYIHRVGRTGRMNRQGVAFTLFDRQADGAMEQQLQLYLQEQRQPVPEWMSSTVDVAETSWDDLPQRSHGKGQSSAPPARPGSYNNAGGWNSRPNAAQNGQPDGWNAHAYASRSSPPATPAPEKEHRGWGPPAPPQPNSRPADNHPSHGPAPAPPARPSGPPPPGGAPAPWAHRAAAPSTSGPGRRPPPGSRPAADHDQPIFD</sequence>
<keyword evidence="3" id="KW-0378">Hydrolase</keyword>
<dbReference type="PROSITE" id="PS51192">
    <property type="entry name" value="HELICASE_ATP_BIND_1"/>
    <property type="match status" value="1"/>
</dbReference>
<evidence type="ECO:0000313" key="9">
    <source>
        <dbReference type="EMBL" id="WMV69948.1"/>
    </source>
</evidence>
<dbReference type="Gene3D" id="1.10.150.50">
    <property type="entry name" value="Transcription Factor, Ets-1"/>
    <property type="match status" value="1"/>
</dbReference>
<organism evidence="9">
    <name type="scientific">Euglena gracilis</name>
    <dbReference type="NCBI Taxonomy" id="3039"/>
    <lineage>
        <taxon>Eukaryota</taxon>
        <taxon>Discoba</taxon>
        <taxon>Euglenozoa</taxon>
        <taxon>Euglenida</taxon>
        <taxon>Spirocuta</taxon>
        <taxon>Euglenophyceae</taxon>
        <taxon>Euglenales</taxon>
        <taxon>Euglenaceae</taxon>
        <taxon>Euglena</taxon>
    </lineage>
</organism>